<proteinExistence type="predicted"/>
<comment type="caution">
    <text evidence="2">The sequence shown here is derived from an EMBL/GenBank/DDBJ whole genome shotgun (WGS) entry which is preliminary data.</text>
</comment>
<feature type="compositionally biased region" description="Basic and acidic residues" evidence="1">
    <location>
        <begin position="1"/>
        <end position="23"/>
    </location>
</feature>
<name>A0AB34KSV4_9PEZI</name>
<dbReference type="Proteomes" id="UP000803884">
    <property type="component" value="Unassembled WGS sequence"/>
</dbReference>
<reference evidence="2 3" key="1">
    <citation type="journal article" date="2020" name="Microbiol. Resour. Announc.">
        <title>Draft Genome Sequence of a Cladosporium Species Isolated from the Mesophotic Ascidian Didemnum maculosum.</title>
        <authorList>
            <person name="Gioti A."/>
            <person name="Siaperas R."/>
            <person name="Nikolaivits E."/>
            <person name="Le Goff G."/>
            <person name="Ouazzani J."/>
            <person name="Kotoulas G."/>
            <person name="Topakas E."/>
        </authorList>
    </citation>
    <scope>NUCLEOTIDE SEQUENCE [LARGE SCALE GENOMIC DNA]</scope>
    <source>
        <strain evidence="2 3">TM138-S3</strain>
    </source>
</reference>
<feature type="compositionally biased region" description="Basic and acidic residues" evidence="1">
    <location>
        <begin position="38"/>
        <end position="48"/>
    </location>
</feature>
<feature type="compositionally biased region" description="Polar residues" evidence="1">
    <location>
        <begin position="50"/>
        <end position="62"/>
    </location>
</feature>
<dbReference type="EMBL" id="JAAQHG020000009">
    <property type="protein sequence ID" value="KAL1587833.1"/>
    <property type="molecule type" value="Genomic_DNA"/>
</dbReference>
<sequence>MSGLMDKAKDALKGNDKAEKFADKQVNTQVDNATDRAGLGDKYDKKISDGINNQTHEQVFKK</sequence>
<accession>A0AB34KSV4</accession>
<dbReference type="GeneID" id="96004960"/>
<evidence type="ECO:0000256" key="1">
    <source>
        <dbReference type="SAM" id="MobiDB-lite"/>
    </source>
</evidence>
<gene>
    <name evidence="2" type="ORF">WHR41_03516</name>
</gene>
<dbReference type="RefSeq" id="XP_069230938.1">
    <property type="nucleotide sequence ID" value="XM_069372122.1"/>
</dbReference>
<evidence type="ECO:0000313" key="3">
    <source>
        <dbReference type="Proteomes" id="UP000803884"/>
    </source>
</evidence>
<keyword evidence="3" id="KW-1185">Reference proteome</keyword>
<evidence type="ECO:0000313" key="2">
    <source>
        <dbReference type="EMBL" id="KAL1587833.1"/>
    </source>
</evidence>
<organism evidence="2 3">
    <name type="scientific">Cladosporium halotolerans</name>
    <dbReference type="NCBI Taxonomy" id="1052096"/>
    <lineage>
        <taxon>Eukaryota</taxon>
        <taxon>Fungi</taxon>
        <taxon>Dikarya</taxon>
        <taxon>Ascomycota</taxon>
        <taxon>Pezizomycotina</taxon>
        <taxon>Dothideomycetes</taxon>
        <taxon>Dothideomycetidae</taxon>
        <taxon>Cladosporiales</taxon>
        <taxon>Cladosporiaceae</taxon>
        <taxon>Cladosporium</taxon>
    </lineage>
</organism>
<protein>
    <recommendedName>
        <fullName evidence="4">Antitoxin</fullName>
    </recommendedName>
</protein>
<evidence type="ECO:0008006" key="4">
    <source>
        <dbReference type="Google" id="ProtNLM"/>
    </source>
</evidence>
<dbReference type="AlphaFoldDB" id="A0AB34KSV4"/>
<feature type="region of interest" description="Disordered" evidence="1">
    <location>
        <begin position="1"/>
        <end position="62"/>
    </location>
</feature>